<gene>
    <name evidence="3" type="primary">tyrA_4</name>
    <name evidence="3" type="ORF">SDC9_20322</name>
</gene>
<dbReference type="GO" id="GO:0006571">
    <property type="term" value="P:tyrosine biosynthetic process"/>
    <property type="evidence" value="ECO:0007669"/>
    <property type="project" value="InterPro"/>
</dbReference>
<dbReference type="GO" id="GO:0008977">
    <property type="term" value="F:prephenate dehydrogenase (NAD+) activity"/>
    <property type="evidence" value="ECO:0007669"/>
    <property type="project" value="InterPro"/>
</dbReference>
<keyword evidence="1" id="KW-0560">Oxidoreductase</keyword>
<dbReference type="PANTHER" id="PTHR21363">
    <property type="entry name" value="PREPHENATE DEHYDROGENASE"/>
    <property type="match status" value="1"/>
</dbReference>
<dbReference type="InterPro" id="IPR046826">
    <property type="entry name" value="PDH_N"/>
</dbReference>
<dbReference type="Gene3D" id="1.10.3660.10">
    <property type="entry name" value="6-phosphogluconate dehydrogenase C-terminal like domain"/>
    <property type="match status" value="1"/>
</dbReference>
<evidence type="ECO:0000313" key="3">
    <source>
        <dbReference type="EMBL" id="MPL74510.1"/>
    </source>
</evidence>
<dbReference type="InterPro" id="IPR050812">
    <property type="entry name" value="Preph/Arog_dehydrog"/>
</dbReference>
<dbReference type="InterPro" id="IPR046825">
    <property type="entry name" value="PDH_C"/>
</dbReference>
<feature type="domain" description="Prephenate/arogenate dehydrogenase" evidence="2">
    <location>
        <begin position="46"/>
        <end position="309"/>
    </location>
</feature>
<sequence>MNAEPQKRRSRSCLQRIEDAWNEIEDHKIRQKMKPVAGDEPLSRENAVGIIGGFGGMGRLFSSVFGRAGYKVICSGRKTPISNADIASTCGLIMISVPIRDTVRVIEEIAPLLSEKQVLCDLTSIKTAPVDAMLRSKAQVIGLHPMFGPSVSGIAGQTIAASPARCDEKTQDALYRIFTNEGAKICPMDPKEHDKIMSIVQGLVHFTTLSVAETIKNTGIPLEAILPVMSPVYRIELGLVGRILGQDPALYADILQMNPETAGILETLSDSVASLKEIVDSGDPERFSAFFGKNSEVFSSYIPQAAEETDKLIETLVKMK</sequence>
<dbReference type="PANTHER" id="PTHR21363:SF0">
    <property type="entry name" value="PREPHENATE DEHYDROGENASE [NADP(+)]"/>
    <property type="match status" value="1"/>
</dbReference>
<evidence type="ECO:0000259" key="2">
    <source>
        <dbReference type="PROSITE" id="PS51176"/>
    </source>
</evidence>
<protein>
    <submittedName>
        <fullName evidence="3">T-protein</fullName>
    </submittedName>
</protein>
<dbReference type="Pfam" id="PF20463">
    <property type="entry name" value="PDH_C"/>
    <property type="match status" value="1"/>
</dbReference>
<dbReference type="InterPro" id="IPR008927">
    <property type="entry name" value="6-PGluconate_DH-like_C_sf"/>
</dbReference>
<dbReference type="SUPFAM" id="SSF51735">
    <property type="entry name" value="NAD(P)-binding Rossmann-fold domains"/>
    <property type="match status" value="1"/>
</dbReference>
<dbReference type="InterPro" id="IPR036291">
    <property type="entry name" value="NAD(P)-bd_dom_sf"/>
</dbReference>
<proteinExistence type="predicted"/>
<dbReference type="SUPFAM" id="SSF48179">
    <property type="entry name" value="6-phosphogluconate dehydrogenase C-terminal domain-like"/>
    <property type="match status" value="1"/>
</dbReference>
<dbReference type="AlphaFoldDB" id="A0A644U6E5"/>
<organism evidence="3">
    <name type="scientific">bioreactor metagenome</name>
    <dbReference type="NCBI Taxonomy" id="1076179"/>
    <lineage>
        <taxon>unclassified sequences</taxon>
        <taxon>metagenomes</taxon>
        <taxon>ecological metagenomes</taxon>
    </lineage>
</organism>
<dbReference type="EMBL" id="VSSQ01000081">
    <property type="protein sequence ID" value="MPL74510.1"/>
    <property type="molecule type" value="Genomic_DNA"/>
</dbReference>
<dbReference type="PROSITE" id="PS51176">
    <property type="entry name" value="PDH_ADH"/>
    <property type="match status" value="1"/>
</dbReference>
<dbReference type="GO" id="GO:0070403">
    <property type="term" value="F:NAD+ binding"/>
    <property type="evidence" value="ECO:0007669"/>
    <property type="project" value="InterPro"/>
</dbReference>
<dbReference type="Gene3D" id="3.40.50.720">
    <property type="entry name" value="NAD(P)-binding Rossmann-like Domain"/>
    <property type="match status" value="1"/>
</dbReference>
<accession>A0A644U6E5</accession>
<dbReference type="Pfam" id="PF02153">
    <property type="entry name" value="PDH_N"/>
    <property type="match status" value="1"/>
</dbReference>
<reference evidence="3" key="1">
    <citation type="submission" date="2019-08" db="EMBL/GenBank/DDBJ databases">
        <authorList>
            <person name="Kucharzyk K."/>
            <person name="Murdoch R.W."/>
            <person name="Higgins S."/>
            <person name="Loffler F."/>
        </authorList>
    </citation>
    <scope>NUCLEOTIDE SEQUENCE</scope>
</reference>
<comment type="caution">
    <text evidence="3">The sequence shown here is derived from an EMBL/GenBank/DDBJ whole genome shotgun (WGS) entry which is preliminary data.</text>
</comment>
<dbReference type="GO" id="GO:0004665">
    <property type="term" value="F:prephenate dehydrogenase (NADP+) activity"/>
    <property type="evidence" value="ECO:0007669"/>
    <property type="project" value="InterPro"/>
</dbReference>
<name>A0A644U6E5_9ZZZZ</name>
<evidence type="ECO:0000256" key="1">
    <source>
        <dbReference type="ARBA" id="ARBA00023002"/>
    </source>
</evidence>
<dbReference type="InterPro" id="IPR003099">
    <property type="entry name" value="Prephen_DH"/>
</dbReference>